<dbReference type="EMBL" id="VUNG01000002">
    <property type="protein sequence ID" value="MST83362.1"/>
    <property type="molecule type" value="Genomic_DNA"/>
</dbReference>
<gene>
    <name evidence="2" type="ORF">FYJ73_01445</name>
</gene>
<reference evidence="2 3" key="1">
    <citation type="submission" date="2019-08" db="EMBL/GenBank/DDBJ databases">
        <title>In-depth cultivation of the pig gut microbiome towards novel bacterial diversity and tailored functional studies.</title>
        <authorList>
            <person name="Wylensek D."/>
            <person name="Hitch T.C.A."/>
            <person name="Clavel T."/>
        </authorList>
    </citation>
    <scope>NUCLEOTIDE SEQUENCE [LARGE SCALE GENOMIC DNA]</scope>
    <source>
        <strain evidence="2 3">LKV-178-WT-2A</strain>
    </source>
</reference>
<organism evidence="2 3">
    <name type="scientific">Hallella mizrahii</name>
    <dbReference type="NCBI Taxonomy" id="2606637"/>
    <lineage>
        <taxon>Bacteria</taxon>
        <taxon>Pseudomonadati</taxon>
        <taxon>Bacteroidota</taxon>
        <taxon>Bacteroidia</taxon>
        <taxon>Bacteroidales</taxon>
        <taxon>Prevotellaceae</taxon>
        <taxon>Hallella</taxon>
    </lineage>
</organism>
<feature type="compositionally biased region" description="Polar residues" evidence="1">
    <location>
        <begin position="1"/>
        <end position="22"/>
    </location>
</feature>
<feature type="region of interest" description="Disordered" evidence="1">
    <location>
        <begin position="1"/>
        <end position="25"/>
    </location>
</feature>
<name>A0A7K0KBR9_9BACT</name>
<evidence type="ECO:0008006" key="4">
    <source>
        <dbReference type="Google" id="ProtNLM"/>
    </source>
</evidence>
<accession>A0A7K0KBR9</accession>
<evidence type="ECO:0000313" key="3">
    <source>
        <dbReference type="Proteomes" id="UP000438914"/>
    </source>
</evidence>
<protein>
    <recommendedName>
        <fullName evidence="4">Outer membrane protein beta-barrel domain-containing protein</fullName>
    </recommendedName>
</protein>
<dbReference type="AlphaFoldDB" id="A0A7K0KBR9"/>
<evidence type="ECO:0000256" key="1">
    <source>
        <dbReference type="SAM" id="MobiDB-lite"/>
    </source>
</evidence>
<dbReference type="Proteomes" id="UP000438914">
    <property type="component" value="Unassembled WGS sequence"/>
</dbReference>
<sequence length="648" mass="73098">MLGNLNNVNETRHIGQSNNWTPATMPKNLVTTRSAAGEMDYQNKKGTVKNNLTASYTSTTDVSESRSRYEQFLQGETPVSLTTSFNSTGNHQWNAHDELSLNKPLYLNIASDFTYTKSHNRLNAAFDQFSDTLTASQRTHSFGEGETWSGNIEATGAFNIGKKQKYLGFYIKAEHTEDDSKSAQSYNTTQYAGRQQTKLHNLNDISNRTSLGYASLNYNTKLFSGVDMQLNETLYLTQTKVHDYLYHPDTLTLSSQVDALRAVTDFNNSYDSKTKAIGNIIGLTLSGKAEYKIAPDNPFAISYQPWTVGISLPVRHESLNYQRGRLDTLATQNTFFVNANASFRHVSKDGKHDFRAKANHQRTGASLSDCITYRDDSQPLVVKLGNPDLKSIITSNFAVDFYNKGANQQQWHAGASADIYHRQTAQSVTYNAATGVYTYQPVNVTGAYRLNARFDITRAIDKKRYWTWQANADAFLNHDVDYAMLSGMTASDKNVVNTLTLHDGAYLQYNRGSLNVRATGDIRWRHSEGKMYDFETLNATDFQYGFSARYTIPTLNMTVSADGTMYSRRGYGSRNLNTDDFILNASVSQPFFKGKLIARIEAFDLLQQITSTQYEVNAQGRTEMWNRSLPHYVMAHIVYHFSKNPKKK</sequence>
<evidence type="ECO:0000313" key="2">
    <source>
        <dbReference type="EMBL" id="MST83362.1"/>
    </source>
</evidence>
<dbReference type="RefSeq" id="WP_154532899.1">
    <property type="nucleotide sequence ID" value="NZ_VUNG01000002.1"/>
</dbReference>
<comment type="caution">
    <text evidence="2">The sequence shown here is derived from an EMBL/GenBank/DDBJ whole genome shotgun (WGS) entry which is preliminary data.</text>
</comment>
<keyword evidence="3" id="KW-1185">Reference proteome</keyword>
<proteinExistence type="predicted"/>